<reference evidence="2" key="1">
    <citation type="journal article" date="2015" name="Nat. Plants">
        <title>Genome expansion of Arabis alpina linked with retrotransposition and reduced symmetric DNA methylation.</title>
        <authorList>
            <person name="Willing E.M."/>
            <person name="Rawat V."/>
            <person name="Mandakova T."/>
            <person name="Maumus F."/>
            <person name="James G.V."/>
            <person name="Nordstroem K.J."/>
            <person name="Becker C."/>
            <person name="Warthmann N."/>
            <person name="Chica C."/>
            <person name="Szarzynska B."/>
            <person name="Zytnicki M."/>
            <person name="Albani M.C."/>
            <person name="Kiefer C."/>
            <person name="Bergonzi S."/>
            <person name="Castaings L."/>
            <person name="Mateos J.L."/>
            <person name="Berns M.C."/>
            <person name="Bujdoso N."/>
            <person name="Piofczyk T."/>
            <person name="de Lorenzo L."/>
            <person name="Barrero-Sicilia C."/>
            <person name="Mateos I."/>
            <person name="Piednoel M."/>
            <person name="Hagmann J."/>
            <person name="Chen-Min-Tao R."/>
            <person name="Iglesias-Fernandez R."/>
            <person name="Schuster S.C."/>
            <person name="Alonso-Blanco C."/>
            <person name="Roudier F."/>
            <person name="Carbonero P."/>
            <person name="Paz-Ares J."/>
            <person name="Davis S.J."/>
            <person name="Pecinka A."/>
            <person name="Quesneville H."/>
            <person name="Colot V."/>
            <person name="Lysak M.A."/>
            <person name="Weigel D."/>
            <person name="Coupland G."/>
            <person name="Schneeberger K."/>
        </authorList>
    </citation>
    <scope>NUCLEOTIDE SEQUENCE [LARGE SCALE GENOMIC DNA]</scope>
    <source>
        <strain evidence="2">cv. Pajares</strain>
    </source>
</reference>
<sequence>MCLGYFKQQASGAWESQASALSMRVCPSMALNSRHPERQRESACHVPDEQINHRQRISSGVGFCGLWKPL</sequence>
<keyword evidence="2" id="KW-1185">Reference proteome</keyword>
<dbReference type="Proteomes" id="UP000029120">
    <property type="component" value="Chromosome 1"/>
</dbReference>
<name>A0A087HR82_ARAAL</name>
<accession>A0A087HR82</accession>
<dbReference type="OrthoDB" id="8118055at2759"/>
<dbReference type="AlphaFoldDB" id="A0A087HR82"/>
<proteinExistence type="predicted"/>
<evidence type="ECO:0000313" key="1">
    <source>
        <dbReference type="EMBL" id="KFK44634.1"/>
    </source>
</evidence>
<organism evidence="1 2">
    <name type="scientific">Arabis alpina</name>
    <name type="common">Alpine rock-cress</name>
    <dbReference type="NCBI Taxonomy" id="50452"/>
    <lineage>
        <taxon>Eukaryota</taxon>
        <taxon>Viridiplantae</taxon>
        <taxon>Streptophyta</taxon>
        <taxon>Embryophyta</taxon>
        <taxon>Tracheophyta</taxon>
        <taxon>Spermatophyta</taxon>
        <taxon>Magnoliopsida</taxon>
        <taxon>eudicotyledons</taxon>
        <taxon>Gunneridae</taxon>
        <taxon>Pentapetalae</taxon>
        <taxon>rosids</taxon>
        <taxon>malvids</taxon>
        <taxon>Brassicales</taxon>
        <taxon>Brassicaceae</taxon>
        <taxon>Arabideae</taxon>
        <taxon>Arabis</taxon>
    </lineage>
</organism>
<evidence type="ECO:0000313" key="2">
    <source>
        <dbReference type="Proteomes" id="UP000029120"/>
    </source>
</evidence>
<dbReference type="eggNOG" id="KOG2429">
    <property type="taxonomic scope" value="Eukaryota"/>
</dbReference>
<dbReference type="EMBL" id="CM002869">
    <property type="protein sequence ID" value="KFK44634.1"/>
    <property type="molecule type" value="Genomic_DNA"/>
</dbReference>
<gene>
    <name evidence="1" type="ordered locus">AALP_Aa1g284400</name>
</gene>
<dbReference type="Gramene" id="KFK44634">
    <property type="protein sequence ID" value="KFK44634"/>
    <property type="gene ID" value="AALP_AA1G284400"/>
</dbReference>
<protein>
    <submittedName>
        <fullName evidence="1">Uncharacterized protein</fullName>
    </submittedName>
</protein>